<dbReference type="Pfam" id="PF00528">
    <property type="entry name" value="BPD_transp_1"/>
    <property type="match status" value="1"/>
</dbReference>
<feature type="transmembrane region" description="Helical" evidence="7">
    <location>
        <begin position="228"/>
        <end position="253"/>
    </location>
</feature>
<evidence type="ECO:0000256" key="5">
    <source>
        <dbReference type="ARBA" id="ARBA00022989"/>
    </source>
</evidence>
<dbReference type="SUPFAM" id="SSF161098">
    <property type="entry name" value="MetI-like"/>
    <property type="match status" value="1"/>
</dbReference>
<dbReference type="InterPro" id="IPR000515">
    <property type="entry name" value="MetI-like"/>
</dbReference>
<keyword evidence="5 7" id="KW-1133">Transmembrane helix</keyword>
<feature type="transmembrane region" description="Helical" evidence="7">
    <location>
        <begin position="12"/>
        <end position="30"/>
    </location>
</feature>
<dbReference type="Gene3D" id="1.10.3720.10">
    <property type="entry name" value="MetI-like"/>
    <property type="match status" value="1"/>
</dbReference>
<keyword evidence="4 7" id="KW-0812">Transmembrane</keyword>
<dbReference type="PROSITE" id="PS50928">
    <property type="entry name" value="ABC_TM1"/>
    <property type="match status" value="1"/>
</dbReference>
<protein>
    <submittedName>
        <fullName evidence="9">ABC transporter permease</fullName>
    </submittedName>
</protein>
<dbReference type="CDD" id="cd06261">
    <property type="entry name" value="TM_PBP2"/>
    <property type="match status" value="1"/>
</dbReference>
<organism evidence="9">
    <name type="scientific">Caldiarchaeum subterraneum</name>
    <dbReference type="NCBI Taxonomy" id="311458"/>
    <lineage>
        <taxon>Archaea</taxon>
        <taxon>Nitrososphaerota</taxon>
        <taxon>Candidatus Caldarchaeales</taxon>
        <taxon>Candidatus Caldarchaeaceae</taxon>
        <taxon>Candidatus Caldarchaeum</taxon>
    </lineage>
</organism>
<accession>A0A7C5L9I3</accession>
<evidence type="ECO:0000256" key="4">
    <source>
        <dbReference type="ARBA" id="ARBA00022692"/>
    </source>
</evidence>
<reference evidence="9" key="1">
    <citation type="journal article" date="2020" name="mSystems">
        <title>Genome- and Community-Level Interaction Insights into Carbon Utilization and Element Cycling Functions of Hydrothermarchaeota in Hydrothermal Sediment.</title>
        <authorList>
            <person name="Zhou Z."/>
            <person name="Liu Y."/>
            <person name="Xu W."/>
            <person name="Pan J."/>
            <person name="Luo Z.H."/>
            <person name="Li M."/>
        </authorList>
    </citation>
    <scope>NUCLEOTIDE SEQUENCE [LARGE SCALE GENOMIC DNA]</scope>
    <source>
        <strain evidence="9">SpSt-1056</strain>
    </source>
</reference>
<feature type="domain" description="ABC transmembrane type-1" evidence="8">
    <location>
        <begin position="95"/>
        <end position="296"/>
    </location>
</feature>
<feature type="transmembrane region" description="Helical" evidence="7">
    <location>
        <begin position="99"/>
        <end position="122"/>
    </location>
</feature>
<proteinExistence type="inferred from homology"/>
<dbReference type="GO" id="GO:0005886">
    <property type="term" value="C:plasma membrane"/>
    <property type="evidence" value="ECO:0007669"/>
    <property type="project" value="UniProtKB-SubCell"/>
</dbReference>
<keyword evidence="3" id="KW-1003">Cell membrane</keyword>
<evidence type="ECO:0000256" key="1">
    <source>
        <dbReference type="ARBA" id="ARBA00004651"/>
    </source>
</evidence>
<keyword evidence="2 7" id="KW-0813">Transport</keyword>
<dbReference type="EMBL" id="DRWN01000003">
    <property type="protein sequence ID" value="HHK67544.1"/>
    <property type="molecule type" value="Genomic_DNA"/>
</dbReference>
<name>A0A7C5L9I3_CALS0</name>
<evidence type="ECO:0000256" key="6">
    <source>
        <dbReference type="ARBA" id="ARBA00023136"/>
    </source>
</evidence>
<dbReference type="PANTHER" id="PTHR43163">
    <property type="entry name" value="DIPEPTIDE TRANSPORT SYSTEM PERMEASE PROTEIN DPPB-RELATED"/>
    <property type="match status" value="1"/>
</dbReference>
<comment type="caution">
    <text evidence="9">The sequence shown here is derived from an EMBL/GenBank/DDBJ whole genome shotgun (WGS) entry which is preliminary data.</text>
</comment>
<dbReference type="GO" id="GO:0071916">
    <property type="term" value="F:dipeptide transmembrane transporter activity"/>
    <property type="evidence" value="ECO:0007669"/>
    <property type="project" value="TreeGrafter"/>
</dbReference>
<evidence type="ECO:0000256" key="2">
    <source>
        <dbReference type="ARBA" id="ARBA00022448"/>
    </source>
</evidence>
<feature type="transmembrane region" description="Helical" evidence="7">
    <location>
        <begin position="171"/>
        <end position="189"/>
    </location>
</feature>
<evidence type="ECO:0000313" key="9">
    <source>
        <dbReference type="EMBL" id="HHK67544.1"/>
    </source>
</evidence>
<dbReference type="InterPro" id="IPR045621">
    <property type="entry name" value="BPD_transp_1_N"/>
</dbReference>
<evidence type="ECO:0000256" key="3">
    <source>
        <dbReference type="ARBA" id="ARBA00022475"/>
    </source>
</evidence>
<comment type="subcellular location">
    <subcellularLocation>
        <location evidence="1 7">Cell membrane</location>
        <topology evidence="1 7">Multi-pass membrane protein</topology>
    </subcellularLocation>
</comment>
<dbReference type="InterPro" id="IPR035906">
    <property type="entry name" value="MetI-like_sf"/>
</dbReference>
<sequence>MIKYVLRRLVQAVPTLVGVALIIFFMLRVLPGDPAVIIAGPEASKEQVEEIRRQLGLDKPLHEQLFLFFGDLFRGDLGKSARTGRPVTVEVMEKLPNTILLTVMAHIIAVPTGIVAGVVAAIKRNSSIGLGITFASLFGISMPVYWLGLMLILVFSVTLKLLPAGGIGSPSHLILPSIVLALFLMANIVRITKASMLEVLGQNFIRTARAKGLREKVVLYRHALKNSLIPVITISGIQFGSLLGGAVLTETVFAYPGMGRLIVDGILARDYPLVQGAILIFATLFVAVNVVIDILYAYVDPRVRESLWIARP</sequence>
<evidence type="ECO:0000259" key="8">
    <source>
        <dbReference type="PROSITE" id="PS50928"/>
    </source>
</evidence>
<dbReference type="Pfam" id="PF19300">
    <property type="entry name" value="BPD_transp_1_N"/>
    <property type="match status" value="1"/>
</dbReference>
<gene>
    <name evidence="9" type="ORF">ENM11_00090</name>
</gene>
<dbReference type="AlphaFoldDB" id="A0A7C5L9I3"/>
<feature type="transmembrane region" description="Helical" evidence="7">
    <location>
        <begin position="273"/>
        <end position="299"/>
    </location>
</feature>
<keyword evidence="6 7" id="KW-0472">Membrane</keyword>
<comment type="similarity">
    <text evidence="7">Belongs to the binding-protein-dependent transport system permease family.</text>
</comment>
<dbReference type="PANTHER" id="PTHR43163:SF6">
    <property type="entry name" value="DIPEPTIDE TRANSPORT SYSTEM PERMEASE PROTEIN DPPB-RELATED"/>
    <property type="match status" value="1"/>
</dbReference>
<feature type="transmembrane region" description="Helical" evidence="7">
    <location>
        <begin position="134"/>
        <end position="159"/>
    </location>
</feature>
<evidence type="ECO:0000256" key="7">
    <source>
        <dbReference type="RuleBase" id="RU363032"/>
    </source>
</evidence>